<dbReference type="GO" id="GO:0005886">
    <property type="term" value="C:plasma membrane"/>
    <property type="evidence" value="ECO:0007669"/>
    <property type="project" value="TreeGrafter"/>
</dbReference>
<comment type="caution">
    <text evidence="4">The sequence shown here is derived from an EMBL/GenBank/DDBJ whole genome shotgun (WGS) entry which is preliminary data.</text>
</comment>
<evidence type="ECO:0000313" key="5">
    <source>
        <dbReference type="Proteomes" id="UP001219518"/>
    </source>
</evidence>
<dbReference type="Pfam" id="PF07714">
    <property type="entry name" value="PK_Tyr_Ser-Thr"/>
    <property type="match status" value="1"/>
</dbReference>
<reference evidence="4" key="2">
    <citation type="journal article" date="2023" name="BMC Genomics">
        <title>Pest status, molecular evolution, and epigenetic factors derived from the genome assembly of Frankliniella fusca, a thysanopteran phytovirus vector.</title>
        <authorList>
            <person name="Catto M.A."/>
            <person name="Labadie P.E."/>
            <person name="Jacobson A.L."/>
            <person name="Kennedy G.G."/>
            <person name="Srinivasan R."/>
            <person name="Hunt B.G."/>
        </authorList>
    </citation>
    <scope>NUCLEOTIDE SEQUENCE</scope>
    <source>
        <strain evidence="4">PL_HMW_Pooled</strain>
    </source>
</reference>
<dbReference type="InterPro" id="IPR011029">
    <property type="entry name" value="DEATH-like_dom_sf"/>
</dbReference>
<sequence length="446" mass="50407">MADHLQQARIKRNKITHIYELPEDIRMLLCYRLNSEQSWHWLLALIYDEEDEDKRYTMEQIKEVGGSSPSAELLKLLGDRNFTVEVLYLALASLNLKSAMRLLEEFVSDEFKNSAPFSAENEECPSVAFSRIVNVGSIENIDVNTFQSPPTQNESSLSTRSENITVTSQQAQESSQPAYFPRGESVVSYRQLIQATNDWSSENCLDSKRKVNFYHGLLNGKEVAIKKLDPQQEDQLLEEIRRLRSASSNCENILKMLMFVEGNGNPCMVYPFMRNGSLYDQINQTPTEGNEAFPNFTLEKQVDIAYGIANALYYLRSEVFNSAVVVKSSDILMGELMSPQLADVSLPSAVKRPAKPLSLYLPESGSNGGNEDKFCLGTIVIELAIGLTADKLLVHPETWFREHSSKITSDHTRALIHVCFGYYGCWDQDIHHIIKGWECFDGGAKN</sequence>
<evidence type="ECO:0000313" key="4">
    <source>
        <dbReference type="EMBL" id="KAK3933335.1"/>
    </source>
</evidence>
<reference evidence="4" key="1">
    <citation type="submission" date="2021-07" db="EMBL/GenBank/DDBJ databases">
        <authorList>
            <person name="Catto M.A."/>
            <person name="Jacobson A."/>
            <person name="Kennedy G."/>
            <person name="Labadie P."/>
            <person name="Hunt B.G."/>
            <person name="Srinivasan R."/>
        </authorList>
    </citation>
    <scope>NUCLEOTIDE SEQUENCE</scope>
    <source>
        <strain evidence="4">PL_HMW_Pooled</strain>
        <tissue evidence="4">Head</tissue>
    </source>
</reference>
<dbReference type="GO" id="GO:0005524">
    <property type="term" value="F:ATP binding"/>
    <property type="evidence" value="ECO:0007669"/>
    <property type="project" value="UniProtKB-KW"/>
</dbReference>
<keyword evidence="1" id="KW-0547">Nucleotide-binding</keyword>
<dbReference type="Proteomes" id="UP001219518">
    <property type="component" value="Unassembled WGS sequence"/>
</dbReference>
<keyword evidence="5" id="KW-1185">Reference proteome</keyword>
<proteinExistence type="predicted"/>
<keyword evidence="4" id="KW-0418">Kinase</keyword>
<evidence type="ECO:0000256" key="1">
    <source>
        <dbReference type="ARBA" id="ARBA00022741"/>
    </source>
</evidence>
<dbReference type="Gene3D" id="1.10.533.10">
    <property type="entry name" value="Death Domain, Fas"/>
    <property type="match status" value="1"/>
</dbReference>
<gene>
    <name evidence="4" type="ORF">KUF71_017923</name>
</gene>
<dbReference type="InterPro" id="IPR011009">
    <property type="entry name" value="Kinase-like_dom_sf"/>
</dbReference>
<dbReference type="InterPro" id="IPR000719">
    <property type="entry name" value="Prot_kinase_dom"/>
</dbReference>
<evidence type="ECO:0000259" key="3">
    <source>
        <dbReference type="PROSITE" id="PS50011"/>
    </source>
</evidence>
<dbReference type="EMBL" id="JAHWGI010001444">
    <property type="protein sequence ID" value="KAK3933335.1"/>
    <property type="molecule type" value="Genomic_DNA"/>
</dbReference>
<dbReference type="PANTHER" id="PTHR27001:SF931">
    <property type="entry name" value="OS11G0664100 PROTEIN"/>
    <property type="match status" value="1"/>
</dbReference>
<dbReference type="SUPFAM" id="SSF47986">
    <property type="entry name" value="DEATH domain"/>
    <property type="match status" value="1"/>
</dbReference>
<dbReference type="GO" id="GO:0031349">
    <property type="term" value="P:positive regulation of defense response"/>
    <property type="evidence" value="ECO:0007669"/>
    <property type="project" value="UniProtKB-ARBA"/>
</dbReference>
<accession>A0AAE1LVT5</accession>
<dbReference type="PROSITE" id="PS50011">
    <property type="entry name" value="PROTEIN_KINASE_DOM"/>
    <property type="match status" value="1"/>
</dbReference>
<organism evidence="4 5">
    <name type="scientific">Frankliniella fusca</name>
    <dbReference type="NCBI Taxonomy" id="407009"/>
    <lineage>
        <taxon>Eukaryota</taxon>
        <taxon>Metazoa</taxon>
        <taxon>Ecdysozoa</taxon>
        <taxon>Arthropoda</taxon>
        <taxon>Hexapoda</taxon>
        <taxon>Insecta</taxon>
        <taxon>Pterygota</taxon>
        <taxon>Neoptera</taxon>
        <taxon>Paraneoptera</taxon>
        <taxon>Thysanoptera</taxon>
        <taxon>Terebrantia</taxon>
        <taxon>Thripoidea</taxon>
        <taxon>Thripidae</taxon>
        <taxon>Frankliniella</taxon>
    </lineage>
</organism>
<dbReference type="PANTHER" id="PTHR27001">
    <property type="entry name" value="OS01G0253100 PROTEIN"/>
    <property type="match status" value="1"/>
</dbReference>
<dbReference type="SUPFAM" id="SSF56112">
    <property type="entry name" value="Protein kinase-like (PK-like)"/>
    <property type="match status" value="1"/>
</dbReference>
<dbReference type="GO" id="GO:1902533">
    <property type="term" value="P:positive regulation of intracellular signal transduction"/>
    <property type="evidence" value="ECO:0007669"/>
    <property type="project" value="UniProtKB-ARBA"/>
</dbReference>
<keyword evidence="2" id="KW-0067">ATP-binding</keyword>
<protein>
    <submittedName>
        <fullName evidence="4">Serine/threonine-protein kinase pelle</fullName>
    </submittedName>
</protein>
<dbReference type="GO" id="GO:0004672">
    <property type="term" value="F:protein kinase activity"/>
    <property type="evidence" value="ECO:0007669"/>
    <property type="project" value="InterPro"/>
</dbReference>
<dbReference type="Gene3D" id="1.10.510.10">
    <property type="entry name" value="Transferase(Phosphotransferase) domain 1"/>
    <property type="match status" value="1"/>
</dbReference>
<evidence type="ECO:0000256" key="2">
    <source>
        <dbReference type="ARBA" id="ARBA00022840"/>
    </source>
</evidence>
<dbReference type="InterPro" id="IPR001245">
    <property type="entry name" value="Ser-Thr/Tyr_kinase_cat_dom"/>
</dbReference>
<feature type="domain" description="Protein kinase" evidence="3">
    <location>
        <begin position="190"/>
        <end position="446"/>
    </location>
</feature>
<keyword evidence="4" id="KW-0808">Transferase</keyword>
<dbReference type="SMART" id="SM00220">
    <property type="entry name" value="S_TKc"/>
    <property type="match status" value="1"/>
</dbReference>
<name>A0AAE1LVT5_9NEOP</name>
<dbReference type="AlphaFoldDB" id="A0AAE1LVT5"/>